<feature type="region of interest" description="Disordered" evidence="1">
    <location>
        <begin position="24"/>
        <end position="84"/>
    </location>
</feature>
<dbReference type="InParanoid" id="K1P0L2"/>
<evidence type="ECO:0000256" key="1">
    <source>
        <dbReference type="SAM" id="MobiDB-lite"/>
    </source>
</evidence>
<dbReference type="AlphaFoldDB" id="K1P0L2"/>
<accession>K1P0L2</accession>
<reference evidence="2" key="1">
    <citation type="journal article" date="2012" name="Nature">
        <title>The oyster genome reveals stress adaptation and complexity of shell formation.</title>
        <authorList>
            <person name="Zhang G."/>
            <person name="Fang X."/>
            <person name="Guo X."/>
            <person name="Li L."/>
            <person name="Luo R."/>
            <person name="Xu F."/>
            <person name="Yang P."/>
            <person name="Zhang L."/>
            <person name="Wang X."/>
            <person name="Qi H."/>
            <person name="Xiong Z."/>
            <person name="Que H."/>
            <person name="Xie Y."/>
            <person name="Holland P.W."/>
            <person name="Paps J."/>
            <person name="Zhu Y."/>
            <person name="Wu F."/>
            <person name="Chen Y."/>
            <person name="Wang J."/>
            <person name="Peng C."/>
            <person name="Meng J."/>
            <person name="Yang L."/>
            <person name="Liu J."/>
            <person name="Wen B."/>
            <person name="Zhang N."/>
            <person name="Huang Z."/>
            <person name="Zhu Q."/>
            <person name="Feng Y."/>
            <person name="Mount A."/>
            <person name="Hedgecock D."/>
            <person name="Xu Z."/>
            <person name="Liu Y."/>
            <person name="Domazet-Loso T."/>
            <person name="Du Y."/>
            <person name="Sun X."/>
            <person name="Zhang S."/>
            <person name="Liu B."/>
            <person name="Cheng P."/>
            <person name="Jiang X."/>
            <person name="Li J."/>
            <person name="Fan D."/>
            <person name="Wang W."/>
            <person name="Fu W."/>
            <person name="Wang T."/>
            <person name="Wang B."/>
            <person name="Zhang J."/>
            <person name="Peng Z."/>
            <person name="Li Y."/>
            <person name="Li N."/>
            <person name="Wang J."/>
            <person name="Chen M."/>
            <person name="He Y."/>
            <person name="Tan F."/>
            <person name="Song X."/>
            <person name="Zheng Q."/>
            <person name="Huang R."/>
            <person name="Yang H."/>
            <person name="Du X."/>
            <person name="Chen L."/>
            <person name="Yang M."/>
            <person name="Gaffney P.M."/>
            <person name="Wang S."/>
            <person name="Luo L."/>
            <person name="She Z."/>
            <person name="Ming Y."/>
            <person name="Huang W."/>
            <person name="Zhang S."/>
            <person name="Huang B."/>
            <person name="Zhang Y."/>
            <person name="Qu T."/>
            <person name="Ni P."/>
            <person name="Miao G."/>
            <person name="Wang J."/>
            <person name="Wang Q."/>
            <person name="Steinberg C.E."/>
            <person name="Wang H."/>
            <person name="Li N."/>
            <person name="Qian L."/>
            <person name="Zhang G."/>
            <person name="Li Y."/>
            <person name="Yang H."/>
            <person name="Liu X."/>
            <person name="Wang J."/>
            <person name="Yin Y."/>
            <person name="Wang J."/>
        </authorList>
    </citation>
    <scope>NUCLEOTIDE SEQUENCE [LARGE SCALE GENOMIC DNA]</scope>
    <source>
        <strain evidence="2">05x7-T-G4-1.051#20</strain>
    </source>
</reference>
<sequence length="120" mass="13749">MVFPVFPIGSQRIRLDGRILENIDESSIHKKERSIAQSTSPKSPRAKNEMAPNIGEGQQQGQKNMPSSQNVDDQPRDQQTTIRETLQELSVNINKLDTTVTKYRKLHPNLSKKTCHRRQK</sequence>
<protein>
    <submittedName>
        <fullName evidence="2">Uncharacterized protein</fullName>
    </submittedName>
</protein>
<dbReference type="EMBL" id="JH823166">
    <property type="protein sequence ID" value="EKC17252.1"/>
    <property type="molecule type" value="Genomic_DNA"/>
</dbReference>
<proteinExistence type="predicted"/>
<name>K1P0L2_MAGGI</name>
<feature type="compositionally biased region" description="Polar residues" evidence="1">
    <location>
        <begin position="56"/>
        <end position="84"/>
    </location>
</feature>
<dbReference type="HOGENOM" id="CLU_2051864_0_0_1"/>
<gene>
    <name evidence="2" type="ORF">CGI_10001424</name>
</gene>
<evidence type="ECO:0000313" key="2">
    <source>
        <dbReference type="EMBL" id="EKC17252.1"/>
    </source>
</evidence>
<organism evidence="2">
    <name type="scientific">Magallana gigas</name>
    <name type="common">Pacific oyster</name>
    <name type="synonym">Crassostrea gigas</name>
    <dbReference type="NCBI Taxonomy" id="29159"/>
    <lineage>
        <taxon>Eukaryota</taxon>
        <taxon>Metazoa</taxon>
        <taxon>Spiralia</taxon>
        <taxon>Lophotrochozoa</taxon>
        <taxon>Mollusca</taxon>
        <taxon>Bivalvia</taxon>
        <taxon>Autobranchia</taxon>
        <taxon>Pteriomorphia</taxon>
        <taxon>Ostreida</taxon>
        <taxon>Ostreoidea</taxon>
        <taxon>Ostreidae</taxon>
        <taxon>Magallana</taxon>
    </lineage>
</organism>